<reference evidence="1" key="1">
    <citation type="submission" date="2020-05" db="EMBL/GenBank/DDBJ databases">
        <title>Large-scale comparative analyses of tick genomes elucidate their genetic diversity and vector capacities.</title>
        <authorList>
            <person name="Jia N."/>
            <person name="Wang J."/>
            <person name="Shi W."/>
            <person name="Du L."/>
            <person name="Sun Y."/>
            <person name="Zhan W."/>
            <person name="Jiang J."/>
            <person name="Wang Q."/>
            <person name="Zhang B."/>
            <person name="Ji P."/>
            <person name="Sakyi L.B."/>
            <person name="Cui X."/>
            <person name="Yuan T."/>
            <person name="Jiang B."/>
            <person name="Yang W."/>
            <person name="Lam T.T.-Y."/>
            <person name="Chang Q."/>
            <person name="Ding S."/>
            <person name="Wang X."/>
            <person name="Zhu J."/>
            <person name="Ruan X."/>
            <person name="Zhao L."/>
            <person name="Wei J."/>
            <person name="Que T."/>
            <person name="Du C."/>
            <person name="Cheng J."/>
            <person name="Dai P."/>
            <person name="Han X."/>
            <person name="Huang E."/>
            <person name="Gao Y."/>
            <person name="Liu J."/>
            <person name="Shao H."/>
            <person name="Ye R."/>
            <person name="Li L."/>
            <person name="Wei W."/>
            <person name="Wang X."/>
            <person name="Wang C."/>
            <person name="Yang T."/>
            <person name="Huo Q."/>
            <person name="Li W."/>
            <person name="Guo W."/>
            <person name="Chen H."/>
            <person name="Zhou L."/>
            <person name="Ni X."/>
            <person name="Tian J."/>
            <person name="Zhou Y."/>
            <person name="Sheng Y."/>
            <person name="Liu T."/>
            <person name="Pan Y."/>
            <person name="Xia L."/>
            <person name="Li J."/>
            <person name="Zhao F."/>
            <person name="Cao W."/>
        </authorList>
    </citation>
    <scope>NUCLEOTIDE SEQUENCE</scope>
    <source>
        <strain evidence="1">Hyas-2018</strain>
    </source>
</reference>
<comment type="caution">
    <text evidence="1">The sequence shown here is derived from an EMBL/GenBank/DDBJ whole genome shotgun (WGS) entry which is preliminary data.</text>
</comment>
<gene>
    <name evidence="1" type="ORF">HPB50_024702</name>
</gene>
<accession>A0ACB7SQG5</accession>
<keyword evidence="2" id="KW-1185">Reference proteome</keyword>
<evidence type="ECO:0000313" key="1">
    <source>
        <dbReference type="EMBL" id="KAH6936968.1"/>
    </source>
</evidence>
<protein>
    <submittedName>
        <fullName evidence="1">Uncharacterized protein</fullName>
    </submittedName>
</protein>
<evidence type="ECO:0000313" key="2">
    <source>
        <dbReference type="Proteomes" id="UP000821845"/>
    </source>
</evidence>
<name>A0ACB7SQG5_HYAAI</name>
<organism evidence="1 2">
    <name type="scientific">Hyalomma asiaticum</name>
    <name type="common">Tick</name>
    <dbReference type="NCBI Taxonomy" id="266040"/>
    <lineage>
        <taxon>Eukaryota</taxon>
        <taxon>Metazoa</taxon>
        <taxon>Ecdysozoa</taxon>
        <taxon>Arthropoda</taxon>
        <taxon>Chelicerata</taxon>
        <taxon>Arachnida</taxon>
        <taxon>Acari</taxon>
        <taxon>Parasitiformes</taxon>
        <taxon>Ixodida</taxon>
        <taxon>Ixodoidea</taxon>
        <taxon>Ixodidae</taxon>
        <taxon>Hyalomminae</taxon>
        <taxon>Hyalomma</taxon>
    </lineage>
</organism>
<proteinExistence type="predicted"/>
<dbReference type="EMBL" id="CM023483">
    <property type="protein sequence ID" value="KAH6936968.1"/>
    <property type="molecule type" value="Genomic_DNA"/>
</dbReference>
<sequence>MGATKYSLKSGFLKPVKRSLSCPTVSRSNSAEDLLNGRSAKSCRGRSRKRSATDRGLTAQELTMCIDEPNDRPRVASSPERNTNAQMPPKQKKNRRRRRRRAKPLTKPMSAAPMAVPPNAAGIRIESSPTKQDFIFVDTAPACPSKMDLRNKQADEAPSPSKVSTSPPYVNSTIAFILGGNDDLSDTSSDWDEVDDCAAGGSANDFAVDVLVMPLLNSLLSVTVLSDACPSLQRRSGDQVDGPQLAVSPMVKDANEKWNRMYYGEDVARSPRKAKVMLPDKRY</sequence>
<dbReference type="Proteomes" id="UP000821845">
    <property type="component" value="Chromosome 3"/>
</dbReference>